<dbReference type="Pfam" id="PF00027">
    <property type="entry name" value="cNMP_binding"/>
    <property type="match status" value="1"/>
</dbReference>
<dbReference type="SUPFAM" id="SSF51905">
    <property type="entry name" value="FAD/NAD(P)-binding domain"/>
    <property type="match status" value="1"/>
</dbReference>
<dbReference type="InterPro" id="IPR023753">
    <property type="entry name" value="FAD/NAD-binding_dom"/>
</dbReference>
<evidence type="ECO:0000313" key="5">
    <source>
        <dbReference type="Proteomes" id="UP000737171"/>
    </source>
</evidence>
<gene>
    <name evidence="4" type="ORF">HLB44_00395</name>
</gene>
<dbReference type="EMBL" id="JABRWJ010000001">
    <property type="protein sequence ID" value="NRF65432.1"/>
    <property type="molecule type" value="Genomic_DNA"/>
</dbReference>
<dbReference type="InterPro" id="IPR014710">
    <property type="entry name" value="RmlC-like_jellyroll"/>
</dbReference>
<dbReference type="Pfam" id="PF07992">
    <property type="entry name" value="Pyr_redox_2"/>
    <property type="match status" value="1"/>
</dbReference>
<keyword evidence="2" id="KW-0560">Oxidoreductase</keyword>
<evidence type="ECO:0000256" key="2">
    <source>
        <dbReference type="ARBA" id="ARBA00023002"/>
    </source>
</evidence>
<comment type="caution">
    <text evidence="4">The sequence shown here is derived from an EMBL/GenBank/DDBJ whole genome shotgun (WGS) entry which is preliminary data.</text>
</comment>
<dbReference type="RefSeq" id="WP_173119476.1">
    <property type="nucleotide sequence ID" value="NZ_JABRWJ010000001.1"/>
</dbReference>
<dbReference type="PRINTS" id="PR00469">
    <property type="entry name" value="PNDRDTASEII"/>
</dbReference>
<evidence type="ECO:0000313" key="4">
    <source>
        <dbReference type="EMBL" id="NRF65432.1"/>
    </source>
</evidence>
<dbReference type="InterPro" id="IPR036188">
    <property type="entry name" value="FAD/NAD-bd_sf"/>
</dbReference>
<evidence type="ECO:0000259" key="3">
    <source>
        <dbReference type="PROSITE" id="PS50042"/>
    </source>
</evidence>
<dbReference type="PANTHER" id="PTHR48105">
    <property type="entry name" value="THIOREDOXIN REDUCTASE 1-RELATED-RELATED"/>
    <property type="match status" value="1"/>
</dbReference>
<accession>A0ABX2ECC9</accession>
<dbReference type="InterPro" id="IPR000595">
    <property type="entry name" value="cNMP-bd_dom"/>
</dbReference>
<dbReference type="InterPro" id="IPR018490">
    <property type="entry name" value="cNMP-bd_dom_sf"/>
</dbReference>
<dbReference type="SMART" id="SM00100">
    <property type="entry name" value="cNMP"/>
    <property type="match status" value="1"/>
</dbReference>
<reference evidence="4 5" key="1">
    <citation type="submission" date="2020-05" db="EMBL/GenBank/DDBJ databases">
        <title>Aquincola sp. isolate from soil.</title>
        <authorList>
            <person name="Han J."/>
            <person name="Kim D.-U."/>
        </authorList>
    </citation>
    <scope>NUCLEOTIDE SEQUENCE [LARGE SCALE GENOMIC DNA]</scope>
    <source>
        <strain evidence="4 5">S2</strain>
    </source>
</reference>
<evidence type="ECO:0000256" key="1">
    <source>
        <dbReference type="ARBA" id="ARBA00022630"/>
    </source>
</evidence>
<organism evidence="4 5">
    <name type="scientific">Pseudaquabacterium terrae</name>
    <dbReference type="NCBI Taxonomy" id="2732868"/>
    <lineage>
        <taxon>Bacteria</taxon>
        <taxon>Pseudomonadati</taxon>
        <taxon>Pseudomonadota</taxon>
        <taxon>Betaproteobacteria</taxon>
        <taxon>Burkholderiales</taxon>
        <taxon>Sphaerotilaceae</taxon>
        <taxon>Pseudaquabacterium</taxon>
    </lineage>
</organism>
<keyword evidence="1" id="KW-0285">Flavoprotein</keyword>
<dbReference type="InterPro" id="IPR050097">
    <property type="entry name" value="Ferredoxin-NADP_redctase_2"/>
</dbReference>
<dbReference type="Proteomes" id="UP000737171">
    <property type="component" value="Unassembled WGS sequence"/>
</dbReference>
<proteinExistence type="predicted"/>
<name>A0ABX2ECC9_9BURK</name>
<protein>
    <submittedName>
        <fullName evidence="4">FAD-dependent oxidoreductase</fullName>
    </submittedName>
</protein>
<keyword evidence="5" id="KW-1185">Reference proteome</keyword>
<dbReference type="SUPFAM" id="SSF51206">
    <property type="entry name" value="cAMP-binding domain-like"/>
    <property type="match status" value="1"/>
</dbReference>
<dbReference type="Gene3D" id="2.60.120.10">
    <property type="entry name" value="Jelly Rolls"/>
    <property type="match status" value="1"/>
</dbReference>
<dbReference type="Gene3D" id="3.50.50.60">
    <property type="entry name" value="FAD/NAD(P)-binding domain"/>
    <property type="match status" value="2"/>
</dbReference>
<dbReference type="CDD" id="cd00038">
    <property type="entry name" value="CAP_ED"/>
    <property type="match status" value="1"/>
</dbReference>
<dbReference type="PROSITE" id="PS50042">
    <property type="entry name" value="CNMP_BINDING_3"/>
    <property type="match status" value="1"/>
</dbReference>
<feature type="domain" description="Cyclic nucleotide-binding" evidence="3">
    <location>
        <begin position="12"/>
        <end position="112"/>
    </location>
</feature>
<sequence>MISLHDLETIPFLASVARDDLVRLTQGAGDLRLAPGEYAVHEGAERALFVVLSGHIEVTKLIDGVERAIGVRQPGQMFGEVPITFGTPFQGSYRATEPSRVMEISARQFHTLAAASPAVLTHVAAVASERIGGLRGIATAPTKVRALLVGQQWDDGARALRTFLTRNQISHDWLAPDAPDLAQRWPGPALAEADLPALACDDGSVLLHACIRDVADKLGLQTHARGTEYDTIIIGGGPAGLAAAVYGASEGLRTLVIEREAPGGQAETSSRIENYLGFPTGVSGEELARRALQQARRLGAEIMVTRNAVGIDPAAKVVILDGGEPVRGRSLIVATGVSWRRLDTEGFDRLLGKGVYYGASRSEAGATQGQDIHLIGAGNSAGQAAMFFASHARTVSLIVRGGRLEASMSHYLIEQIRSKPNIRVELQHEVRAAHGDKLLTAIDLVNRTSGEVRRVDSGGVFVFIGADAETGWLPDAILRDRSGYVLTGEAAAKAGRWPLARDPYLLETSVPGIFACGDVRSSQVKRVAAAVGEGSMAIAFVHQFLAHAASAPAG</sequence>
<dbReference type="PRINTS" id="PR00368">
    <property type="entry name" value="FADPNR"/>
</dbReference>